<organism evidence="1 2">
    <name type="scientific">Pseudomonas syringae</name>
    <dbReference type="NCBI Taxonomy" id="317"/>
    <lineage>
        <taxon>Bacteria</taxon>
        <taxon>Pseudomonadati</taxon>
        <taxon>Pseudomonadota</taxon>
        <taxon>Gammaproteobacteria</taxon>
        <taxon>Pseudomonadales</taxon>
        <taxon>Pseudomonadaceae</taxon>
        <taxon>Pseudomonas</taxon>
    </lineage>
</organism>
<proteinExistence type="predicted"/>
<accession>A0A9Q3ZSW8</accession>
<gene>
    <name evidence="1" type="ORF">GIW73_03805</name>
</gene>
<dbReference type="SUPFAM" id="SSF54909">
    <property type="entry name" value="Dimeric alpha+beta barrel"/>
    <property type="match status" value="1"/>
</dbReference>
<reference evidence="1" key="1">
    <citation type="submission" date="2019-11" db="EMBL/GenBank/DDBJ databases">
        <title>Epiphytic Pseudomonas syringae from cherry orchards.</title>
        <authorList>
            <person name="Hulin M.T."/>
        </authorList>
    </citation>
    <scope>NUCLEOTIDE SEQUENCE</scope>
    <source>
        <strain evidence="1">PA-6-9A</strain>
    </source>
</reference>
<dbReference type="InterPro" id="IPR011008">
    <property type="entry name" value="Dimeric_a/b-barrel"/>
</dbReference>
<evidence type="ECO:0000313" key="2">
    <source>
        <dbReference type="Proteomes" id="UP000814207"/>
    </source>
</evidence>
<dbReference type="AlphaFoldDB" id="A0A9Q3ZSW8"/>
<comment type="caution">
    <text evidence="1">The sequence shown here is derived from an EMBL/GenBank/DDBJ whole genome shotgun (WGS) entry which is preliminary data.</text>
</comment>
<dbReference type="EMBL" id="WKEU01000008">
    <property type="protein sequence ID" value="MCF5062078.1"/>
    <property type="molecule type" value="Genomic_DNA"/>
</dbReference>
<protein>
    <submittedName>
        <fullName evidence="1">Antibiotic biosynthesis monooxygenase</fullName>
    </submittedName>
</protein>
<name>A0A9Q3ZSW8_PSESX</name>
<keyword evidence="1" id="KW-0560">Oxidoreductase</keyword>
<dbReference type="Gene3D" id="3.30.70.100">
    <property type="match status" value="1"/>
</dbReference>
<evidence type="ECO:0000313" key="1">
    <source>
        <dbReference type="EMBL" id="MCF5062078.1"/>
    </source>
</evidence>
<sequence>MRLPDRATPFSQFVEFVVDPLHVQALVTALIARVERFTCHCPGFISAQVHVSEAGDRVLMQLLWPSKRYSELAIERAQTVEPDLFDLARQHHASALFFSTFNAVAQVCAAPAAQGGAQ</sequence>
<keyword evidence="1" id="KW-0503">Monooxygenase</keyword>
<dbReference type="Proteomes" id="UP000814207">
    <property type="component" value="Unassembled WGS sequence"/>
</dbReference>
<dbReference type="GO" id="GO:0004497">
    <property type="term" value="F:monooxygenase activity"/>
    <property type="evidence" value="ECO:0007669"/>
    <property type="project" value="UniProtKB-KW"/>
</dbReference>